<name>A0A4Y1WPK9_9BACT</name>
<dbReference type="OrthoDB" id="796548at2"/>
<dbReference type="SUPFAM" id="SSF51306">
    <property type="entry name" value="LexA/Signal peptidase"/>
    <property type="match status" value="1"/>
</dbReference>
<dbReference type="SUPFAM" id="SSF47413">
    <property type="entry name" value="lambda repressor-like DNA-binding domains"/>
    <property type="match status" value="1"/>
</dbReference>
<dbReference type="Proteomes" id="UP000318946">
    <property type="component" value="Chromosome"/>
</dbReference>
<dbReference type="AlphaFoldDB" id="A0A4Y1WPK9"/>
<dbReference type="Gene3D" id="2.10.109.10">
    <property type="entry name" value="Umud Fragment, subunit A"/>
    <property type="match status" value="1"/>
</dbReference>
<dbReference type="InterPro" id="IPR039418">
    <property type="entry name" value="LexA-like"/>
</dbReference>
<feature type="domain" description="Peptidase S24/S26A/S26B/S26C" evidence="4">
    <location>
        <begin position="98"/>
        <end position="194"/>
    </location>
</feature>
<dbReference type="EMBL" id="AP019735">
    <property type="protein sequence ID" value="BBL03043.1"/>
    <property type="molecule type" value="Genomic_DNA"/>
</dbReference>
<dbReference type="InterPro" id="IPR010982">
    <property type="entry name" value="Lambda_DNA-bd_dom_sf"/>
</dbReference>
<evidence type="ECO:0000313" key="6">
    <source>
        <dbReference type="Proteomes" id="UP000318946"/>
    </source>
</evidence>
<dbReference type="GeneID" id="78341078"/>
<dbReference type="GO" id="GO:0003677">
    <property type="term" value="F:DNA binding"/>
    <property type="evidence" value="ECO:0007669"/>
    <property type="project" value="UniProtKB-KW"/>
</dbReference>
<proteinExistence type="predicted"/>
<keyword evidence="1" id="KW-0805">Transcription regulation</keyword>
<protein>
    <recommendedName>
        <fullName evidence="4">Peptidase S24/S26A/S26B/S26C domain-containing protein</fullName>
    </recommendedName>
</protein>
<evidence type="ECO:0000259" key="4">
    <source>
        <dbReference type="Pfam" id="PF00717"/>
    </source>
</evidence>
<evidence type="ECO:0000256" key="2">
    <source>
        <dbReference type="ARBA" id="ARBA00023125"/>
    </source>
</evidence>
<dbReference type="CDD" id="cd06529">
    <property type="entry name" value="S24_LexA-like"/>
    <property type="match status" value="1"/>
</dbReference>
<dbReference type="InterPro" id="IPR015927">
    <property type="entry name" value="Peptidase_S24_S26A/B/C"/>
</dbReference>
<gene>
    <name evidence="5" type="ORF">A5CBH24_03560</name>
</gene>
<keyword evidence="2" id="KW-0238">DNA-binding</keyword>
<accession>A0A4Y1WPK9</accession>
<dbReference type="InterPro" id="IPR036286">
    <property type="entry name" value="LexA/Signal_pep-like_sf"/>
</dbReference>
<dbReference type="Pfam" id="PF00717">
    <property type="entry name" value="Peptidase_S24"/>
    <property type="match status" value="1"/>
</dbReference>
<evidence type="ECO:0000313" key="5">
    <source>
        <dbReference type="EMBL" id="BBL03043.1"/>
    </source>
</evidence>
<reference evidence="6" key="1">
    <citation type="submission" date="2019-06" db="EMBL/GenBank/DDBJ databases">
        <title>Alistipes onderdonkii subsp. vulgaris subsp. nov., Alistipes dispar sp. nov. and Alistipes communis sp. nov., isolated from human faeces, and creation of Alistipes onderdonkii subsp. onderdonkii subsp. nov.</title>
        <authorList>
            <person name="Sakamoto M."/>
            <person name="Ikeyama N."/>
            <person name="Ogata Y."/>
            <person name="Suda W."/>
            <person name="Iino T."/>
            <person name="Hattori M."/>
            <person name="Ohkuma M."/>
        </authorList>
    </citation>
    <scope>NUCLEOTIDE SEQUENCE [LARGE SCALE GENOMIC DNA]</scope>
    <source>
        <strain evidence="6">5CBH24</strain>
    </source>
</reference>
<dbReference type="PANTHER" id="PTHR40661">
    <property type="match status" value="1"/>
</dbReference>
<keyword evidence="3" id="KW-0804">Transcription</keyword>
<evidence type="ECO:0000256" key="1">
    <source>
        <dbReference type="ARBA" id="ARBA00023015"/>
    </source>
</evidence>
<keyword evidence="6" id="KW-1185">Reference proteome</keyword>
<dbReference type="RefSeq" id="WP_141412016.1">
    <property type="nucleotide sequence ID" value="NZ_AP019735.1"/>
</dbReference>
<evidence type="ECO:0000256" key="3">
    <source>
        <dbReference type="ARBA" id="ARBA00023163"/>
    </source>
</evidence>
<sequence length="232" mass="26287">MLTGQNKINLILDHVGIKAPTFAKHVGVKYQRILDIQNGKVKNISAEVASRIIDAYPQFNIEWLLTGEGEMLKNGIAHEPDNGTTIGSGRVIPYYDAEVAAGTEYGMEMMQTAPVGVIEIGGLLKDSEFAMRVYGNSMVPNYPAGCVIGLRQYNEHFIEPGTVYVIETEENRFLKRLYYSKDKKAFRCMSDNHMKHENGPMEGEYFYPEFEIPFEDVRRLLRVTGVIKRNIL</sequence>
<dbReference type="PANTHER" id="PTHR40661:SF3">
    <property type="entry name" value="FELS-1 PROPHAGE TRANSCRIPTIONAL REGULATOR"/>
    <property type="match status" value="1"/>
</dbReference>
<dbReference type="KEGG" id="acou:A5CBH24_03560"/>
<organism evidence="5 6">
    <name type="scientific">Alistipes communis</name>
    <dbReference type="NCBI Taxonomy" id="2585118"/>
    <lineage>
        <taxon>Bacteria</taxon>
        <taxon>Pseudomonadati</taxon>
        <taxon>Bacteroidota</taxon>
        <taxon>Bacteroidia</taxon>
        <taxon>Bacteroidales</taxon>
        <taxon>Rikenellaceae</taxon>
        <taxon>Alistipes</taxon>
    </lineage>
</organism>